<gene>
    <name evidence="1" type="ORF">BZL30_9011</name>
</gene>
<comment type="caution">
    <text evidence="1">The sequence shown here is derived from an EMBL/GenBank/DDBJ whole genome shotgun (WGS) entry which is preliminary data.</text>
</comment>
<reference evidence="1 2" key="1">
    <citation type="submission" date="2017-02" db="EMBL/GenBank/DDBJ databases">
        <title>Complete genome sequences of Mycobacterium kansasii strains isolated from rhesus macaques.</title>
        <authorList>
            <person name="Panda A."/>
            <person name="Nagaraj S."/>
            <person name="Zhao X."/>
            <person name="Tettelin H."/>
            <person name="Detolla L.J."/>
        </authorList>
    </citation>
    <scope>NUCLEOTIDE SEQUENCE [LARGE SCALE GENOMIC DNA]</scope>
    <source>
        <strain evidence="1 2">11-3813</strain>
    </source>
</reference>
<accession>A0A1V3WEQ7</accession>
<dbReference type="AlphaFoldDB" id="A0A1V3WEQ7"/>
<dbReference type="Proteomes" id="UP000189229">
    <property type="component" value="Unassembled WGS sequence"/>
</dbReference>
<name>A0A1V3WEQ7_MYCKA</name>
<sequence>MRGTWLAEHLGLKRLLRSEHPALSSFSVRVQRRDSPTAATDKIVTEVLDPIDITARFGEDPDIDEVDEYVRSVMQEALDKLAATALPVLG</sequence>
<evidence type="ECO:0000313" key="2">
    <source>
        <dbReference type="Proteomes" id="UP000189229"/>
    </source>
</evidence>
<proteinExistence type="predicted"/>
<organism evidence="1 2">
    <name type="scientific">Mycobacterium kansasii</name>
    <dbReference type="NCBI Taxonomy" id="1768"/>
    <lineage>
        <taxon>Bacteria</taxon>
        <taxon>Bacillati</taxon>
        <taxon>Actinomycetota</taxon>
        <taxon>Actinomycetes</taxon>
        <taxon>Mycobacteriales</taxon>
        <taxon>Mycobacteriaceae</taxon>
        <taxon>Mycobacterium</taxon>
    </lineage>
</organism>
<protein>
    <submittedName>
        <fullName evidence="1">Uncharacterized protein</fullName>
    </submittedName>
</protein>
<dbReference type="EMBL" id="MVBM01000011">
    <property type="protein sequence ID" value="OOK64906.1"/>
    <property type="molecule type" value="Genomic_DNA"/>
</dbReference>
<evidence type="ECO:0000313" key="1">
    <source>
        <dbReference type="EMBL" id="OOK64906.1"/>
    </source>
</evidence>